<evidence type="ECO:0000256" key="4">
    <source>
        <dbReference type="ARBA" id="ARBA00022723"/>
    </source>
</evidence>
<keyword evidence="6 8" id="KW-0408">Iron</keyword>
<comment type="caution">
    <text evidence="10">The sequence shown here is derived from an EMBL/GenBank/DDBJ whole genome shotgun (WGS) entry which is preliminary data.</text>
</comment>
<dbReference type="InterPro" id="IPR050121">
    <property type="entry name" value="Cytochrome_P450_monoxygenase"/>
</dbReference>
<evidence type="ECO:0000313" key="11">
    <source>
        <dbReference type="Proteomes" id="UP000256645"/>
    </source>
</evidence>
<evidence type="ECO:0000256" key="2">
    <source>
        <dbReference type="ARBA" id="ARBA00010617"/>
    </source>
</evidence>
<dbReference type="GO" id="GO:0020037">
    <property type="term" value="F:heme binding"/>
    <property type="evidence" value="ECO:0007669"/>
    <property type="project" value="InterPro"/>
</dbReference>
<comment type="similarity">
    <text evidence="2 9">Belongs to the cytochrome P450 family.</text>
</comment>
<dbReference type="InterPro" id="IPR036396">
    <property type="entry name" value="Cyt_P450_sf"/>
</dbReference>
<evidence type="ECO:0000256" key="5">
    <source>
        <dbReference type="ARBA" id="ARBA00023002"/>
    </source>
</evidence>
<dbReference type="GO" id="GO:0016705">
    <property type="term" value="F:oxidoreductase activity, acting on paired donors, with incorporation or reduction of molecular oxygen"/>
    <property type="evidence" value="ECO:0007669"/>
    <property type="project" value="InterPro"/>
</dbReference>
<evidence type="ECO:0000256" key="8">
    <source>
        <dbReference type="PIRSR" id="PIRSR602401-1"/>
    </source>
</evidence>
<dbReference type="PROSITE" id="PS00086">
    <property type="entry name" value="CYTOCHROME_P450"/>
    <property type="match status" value="1"/>
</dbReference>
<dbReference type="EMBL" id="PDLM01000006">
    <property type="protein sequence ID" value="RDW74792.1"/>
    <property type="molecule type" value="Genomic_DNA"/>
</dbReference>
<dbReference type="Proteomes" id="UP000256645">
    <property type="component" value="Unassembled WGS sequence"/>
</dbReference>
<evidence type="ECO:0000256" key="7">
    <source>
        <dbReference type="ARBA" id="ARBA00023033"/>
    </source>
</evidence>
<keyword evidence="11" id="KW-1185">Reference proteome</keyword>
<dbReference type="PRINTS" id="PR00463">
    <property type="entry name" value="EP450I"/>
</dbReference>
<dbReference type="GO" id="GO:0004497">
    <property type="term" value="F:monooxygenase activity"/>
    <property type="evidence" value="ECO:0007669"/>
    <property type="project" value="UniProtKB-KW"/>
</dbReference>
<gene>
    <name evidence="10" type="ORF">BP6252_05934</name>
</gene>
<keyword evidence="4 8" id="KW-0479">Metal-binding</keyword>
<dbReference type="InterPro" id="IPR001128">
    <property type="entry name" value="Cyt_P450"/>
</dbReference>
<evidence type="ECO:0000256" key="6">
    <source>
        <dbReference type="ARBA" id="ARBA00023004"/>
    </source>
</evidence>
<evidence type="ECO:0000256" key="1">
    <source>
        <dbReference type="ARBA" id="ARBA00001971"/>
    </source>
</evidence>
<proteinExistence type="inferred from homology"/>
<dbReference type="AlphaFoldDB" id="A0A3D8RL28"/>
<reference evidence="10 11" key="1">
    <citation type="journal article" date="2018" name="IMA Fungus">
        <title>IMA Genome-F 9: Draft genome sequence of Annulohypoxylon stygium, Aspergillus mulundensis, Berkeleyomyces basicola (syn. Thielaviopsis basicola), Ceratocystis smalleyi, two Cercospora beticola strains, Coleophoma cylindrospora, Fusarium fracticaudum, Phialophora cf. hyalina, and Morchella septimelata.</title>
        <authorList>
            <person name="Wingfield B.D."/>
            <person name="Bills G.F."/>
            <person name="Dong Y."/>
            <person name="Huang W."/>
            <person name="Nel W.J."/>
            <person name="Swalarsk-Parry B.S."/>
            <person name="Vaghefi N."/>
            <person name="Wilken P.M."/>
            <person name="An Z."/>
            <person name="de Beer Z.W."/>
            <person name="De Vos L."/>
            <person name="Chen L."/>
            <person name="Duong T.A."/>
            <person name="Gao Y."/>
            <person name="Hammerbacher A."/>
            <person name="Kikkert J.R."/>
            <person name="Li Y."/>
            <person name="Li H."/>
            <person name="Li K."/>
            <person name="Li Q."/>
            <person name="Liu X."/>
            <person name="Ma X."/>
            <person name="Naidoo K."/>
            <person name="Pethybridge S.J."/>
            <person name="Sun J."/>
            <person name="Steenkamp E.T."/>
            <person name="van der Nest M.A."/>
            <person name="van Wyk S."/>
            <person name="Wingfield M.J."/>
            <person name="Xiong C."/>
            <person name="Yue Q."/>
            <person name="Zhang X."/>
        </authorList>
    </citation>
    <scope>NUCLEOTIDE SEQUENCE [LARGE SCALE GENOMIC DNA]</scope>
    <source>
        <strain evidence="10 11">BP6252</strain>
    </source>
</reference>
<protein>
    <submittedName>
        <fullName evidence="10">Uncharacterized protein</fullName>
    </submittedName>
</protein>
<dbReference type="Pfam" id="PF00067">
    <property type="entry name" value="p450"/>
    <property type="match status" value="1"/>
</dbReference>
<dbReference type="Gene3D" id="1.10.630.10">
    <property type="entry name" value="Cytochrome P450"/>
    <property type="match status" value="1"/>
</dbReference>
<dbReference type="GO" id="GO:0005506">
    <property type="term" value="F:iron ion binding"/>
    <property type="evidence" value="ECO:0007669"/>
    <property type="project" value="InterPro"/>
</dbReference>
<keyword evidence="5 9" id="KW-0560">Oxidoreductase</keyword>
<feature type="binding site" description="axial binding residue" evidence="8">
    <location>
        <position position="450"/>
    </location>
    <ligand>
        <name>heme</name>
        <dbReference type="ChEBI" id="CHEBI:30413"/>
    </ligand>
    <ligandPart>
        <name>Fe</name>
        <dbReference type="ChEBI" id="CHEBI:18248"/>
    </ligandPart>
</feature>
<organism evidence="10 11">
    <name type="scientific">Coleophoma cylindrospora</name>
    <dbReference type="NCBI Taxonomy" id="1849047"/>
    <lineage>
        <taxon>Eukaryota</taxon>
        <taxon>Fungi</taxon>
        <taxon>Dikarya</taxon>
        <taxon>Ascomycota</taxon>
        <taxon>Pezizomycotina</taxon>
        <taxon>Leotiomycetes</taxon>
        <taxon>Helotiales</taxon>
        <taxon>Dermateaceae</taxon>
        <taxon>Coleophoma</taxon>
    </lineage>
</organism>
<evidence type="ECO:0000256" key="3">
    <source>
        <dbReference type="ARBA" id="ARBA00022617"/>
    </source>
</evidence>
<keyword evidence="7 9" id="KW-0503">Monooxygenase</keyword>
<name>A0A3D8RL28_9HELO</name>
<dbReference type="PANTHER" id="PTHR24305:SF237">
    <property type="entry name" value="CYTOCHROME P450 MONOOXYGENASE ATNE-RELATED"/>
    <property type="match status" value="1"/>
</dbReference>
<dbReference type="InterPro" id="IPR002401">
    <property type="entry name" value="Cyt_P450_E_grp-I"/>
</dbReference>
<accession>A0A3D8RL28</accession>
<dbReference type="InterPro" id="IPR017972">
    <property type="entry name" value="Cyt_P450_CS"/>
</dbReference>
<evidence type="ECO:0000313" key="10">
    <source>
        <dbReference type="EMBL" id="RDW74792.1"/>
    </source>
</evidence>
<dbReference type="PANTHER" id="PTHR24305">
    <property type="entry name" value="CYTOCHROME P450"/>
    <property type="match status" value="1"/>
</dbReference>
<dbReference type="SUPFAM" id="SSF48264">
    <property type="entry name" value="Cytochrome P450"/>
    <property type="match status" value="1"/>
</dbReference>
<evidence type="ECO:0000256" key="9">
    <source>
        <dbReference type="RuleBase" id="RU000461"/>
    </source>
</evidence>
<dbReference type="OrthoDB" id="1470350at2759"/>
<dbReference type="CDD" id="cd11061">
    <property type="entry name" value="CYP67-like"/>
    <property type="match status" value="1"/>
</dbReference>
<sequence length="509" mass="56981">MLSSSLRFIVGALTALLIYGHFWRKSVGGTMRIMPGRKIDISINIDAIKNMYSGPVFRYAPNYIVMNTVDGARGIYAGPKTNVQKAPFYKFLHMNNSTAVASVIDKTSHARKRHIVSQGFSDAALRSLEPYIIENIEQWCDLLGTNITDGRKVQDNEWSEAKNMSQWTNYLTFDVLGDICFGKPFGLLTSSAHRYLPQMLLSNMYAFQAVGNSPLLPFWKPIIEKLGFHKLIFPTISSNREKFQAFVLRTTGERMDKFKSEKSSGIGQRKDFFYWLVNATDADGNPGYTMPELWLEARTLLTAGSDTSSIVLAAAFFYICHNPRVLEKLQAELRSTFDESAEIRAGPKMNSCTYLRAVIDETLRMTPPVPSSIPREVQVGGITIGGHYFPKSTILGTSAYCLQHNDDSFLDPFTYRPERWIVDEGNGVTVEDLAAAKAAFIPFSLGSRGCVGKSLAYAEISMALARGFWMFDVRLKEGDNTGEGTYGDFMLADVFVGERDGPWVEFKPR</sequence>
<dbReference type="STRING" id="1849047.A0A3D8RL28"/>
<keyword evidence="3 8" id="KW-0349">Heme</keyword>
<dbReference type="PRINTS" id="PR00385">
    <property type="entry name" value="P450"/>
</dbReference>
<comment type="cofactor">
    <cofactor evidence="1 8">
        <name>heme</name>
        <dbReference type="ChEBI" id="CHEBI:30413"/>
    </cofactor>
</comment>